<dbReference type="InterPro" id="IPR007577">
    <property type="entry name" value="GlycoTrfase_DXD_sugar-bd_CS"/>
</dbReference>
<dbReference type="EMBL" id="CAFZ01000053">
    <property type="protein sequence ID" value="CCA69342.1"/>
    <property type="molecule type" value="Genomic_DNA"/>
</dbReference>
<sequence length="380" mass="44411">MPSLPRFLRSSGQNGIEMNNRGYQQLSNESLEDPNSARRKPSLNRCRRVTACVFLPIILLSIFFYINSRDEISHMTTALKCKEAVAGLNFRHPVSNATNEPEGESNESSWARIVRADELMDRLEGGRELSWRILHQSWKDDKLPERFAQWSQRWRRLHGSQWLYVLWTDKDNRKLVEKYYPEYLKTYDALPKEIYRADMARNMYLHRFGGVYADLDLIPLSPLPQHLPTLESKSAPPVRLAYVGRMSSEEFEHSIPNAFMASIPAGHPFWLEPLRFVRQHQASPKYNHQPEALTGPVALRTCVNQWLADRDIRNGKGNFDQVIVLENGKIYPFSWWDAPFKDQCICRPQSVTFNPSMCNSLYPHAWTLTYWSHSWESYSW</sequence>
<dbReference type="OMA" id="DWEWVLW"/>
<comment type="caution">
    <text evidence="4">The sequence shown here is derived from an EMBL/GenBank/DDBJ whole genome shotgun (WGS) entry which is preliminary data.</text>
</comment>
<organism evidence="4 5">
    <name type="scientific">Serendipita indica (strain DSM 11827)</name>
    <name type="common">Root endophyte fungus</name>
    <name type="synonym">Piriformospora indica</name>
    <dbReference type="NCBI Taxonomy" id="1109443"/>
    <lineage>
        <taxon>Eukaryota</taxon>
        <taxon>Fungi</taxon>
        <taxon>Dikarya</taxon>
        <taxon>Basidiomycota</taxon>
        <taxon>Agaricomycotina</taxon>
        <taxon>Agaricomycetes</taxon>
        <taxon>Sebacinales</taxon>
        <taxon>Serendipitaceae</taxon>
        <taxon>Serendipita</taxon>
    </lineage>
</organism>
<dbReference type="GO" id="GO:0051999">
    <property type="term" value="P:mannosyl-inositol phosphorylceramide biosynthetic process"/>
    <property type="evidence" value="ECO:0007669"/>
    <property type="project" value="TreeGrafter"/>
</dbReference>
<dbReference type="InterPro" id="IPR029044">
    <property type="entry name" value="Nucleotide-diphossugar_trans"/>
</dbReference>
<dbReference type="Gene3D" id="3.90.550.20">
    <property type="match status" value="1"/>
</dbReference>
<dbReference type="Pfam" id="PF04488">
    <property type="entry name" value="Gly_transf_sug"/>
    <property type="match status" value="1"/>
</dbReference>
<proteinExistence type="inferred from homology"/>
<feature type="transmembrane region" description="Helical" evidence="3">
    <location>
        <begin position="48"/>
        <end position="66"/>
    </location>
</feature>
<evidence type="ECO:0000313" key="4">
    <source>
        <dbReference type="EMBL" id="CCA69342.1"/>
    </source>
</evidence>
<keyword evidence="3" id="KW-0812">Transmembrane</keyword>
<keyword evidence="3" id="KW-0472">Membrane</keyword>
<gene>
    <name evidence="4" type="ORF">PIIN_03241</name>
</gene>
<keyword evidence="2" id="KW-0808">Transferase</keyword>
<evidence type="ECO:0000256" key="1">
    <source>
        <dbReference type="ARBA" id="ARBA00009003"/>
    </source>
</evidence>
<keyword evidence="5" id="KW-1185">Reference proteome</keyword>
<dbReference type="Proteomes" id="UP000007148">
    <property type="component" value="Unassembled WGS sequence"/>
</dbReference>
<reference evidence="4 5" key="1">
    <citation type="journal article" date="2011" name="PLoS Pathog.">
        <title>Endophytic Life Strategies Decoded by Genome and Transcriptome Analyses of the Mutualistic Root Symbiont Piriformospora indica.</title>
        <authorList>
            <person name="Zuccaro A."/>
            <person name="Lahrmann U."/>
            <person name="Guldener U."/>
            <person name="Langen G."/>
            <person name="Pfiffi S."/>
            <person name="Biedenkopf D."/>
            <person name="Wong P."/>
            <person name="Samans B."/>
            <person name="Grimm C."/>
            <person name="Basiewicz M."/>
            <person name="Murat C."/>
            <person name="Martin F."/>
            <person name="Kogel K.H."/>
        </authorList>
    </citation>
    <scope>NUCLEOTIDE SEQUENCE [LARGE SCALE GENOMIC DNA]</scope>
    <source>
        <strain evidence="4 5">DSM 11827</strain>
    </source>
</reference>
<dbReference type="AlphaFoldDB" id="G4TDE9"/>
<evidence type="ECO:0000256" key="3">
    <source>
        <dbReference type="SAM" id="Phobius"/>
    </source>
</evidence>
<dbReference type="PANTHER" id="PTHR32385">
    <property type="entry name" value="MANNOSYL PHOSPHORYLINOSITOL CERAMIDE SYNTHASE"/>
    <property type="match status" value="1"/>
</dbReference>
<dbReference type="OrthoDB" id="3647at2759"/>
<dbReference type="InParanoid" id="G4TDE9"/>
<evidence type="ECO:0000313" key="5">
    <source>
        <dbReference type="Proteomes" id="UP000007148"/>
    </source>
</evidence>
<dbReference type="GO" id="GO:0016020">
    <property type="term" value="C:membrane"/>
    <property type="evidence" value="ECO:0007669"/>
    <property type="project" value="GOC"/>
</dbReference>
<evidence type="ECO:0000256" key="2">
    <source>
        <dbReference type="ARBA" id="ARBA00022679"/>
    </source>
</evidence>
<dbReference type="HOGENOM" id="CLU_051866_1_0_1"/>
<keyword evidence="3" id="KW-1133">Transmembrane helix</keyword>
<dbReference type="GO" id="GO:0000030">
    <property type="term" value="F:mannosyltransferase activity"/>
    <property type="evidence" value="ECO:0007669"/>
    <property type="project" value="TreeGrafter"/>
</dbReference>
<comment type="similarity">
    <text evidence="1">Belongs to the glycosyltransferase 32 family.</text>
</comment>
<dbReference type="PANTHER" id="PTHR32385:SF23">
    <property type="entry name" value="NUCLEOTIDE-DIPHOSPHO-SUGAR TRANSFERASE"/>
    <property type="match status" value="1"/>
</dbReference>
<dbReference type="InterPro" id="IPR051706">
    <property type="entry name" value="Glycosyltransferase_domain"/>
</dbReference>
<accession>G4TDE9</accession>
<dbReference type="SUPFAM" id="SSF53448">
    <property type="entry name" value="Nucleotide-diphospho-sugar transferases"/>
    <property type="match status" value="1"/>
</dbReference>
<protein>
    <submittedName>
        <fullName evidence="4">Uncharacterized protein</fullName>
    </submittedName>
</protein>
<name>G4TDE9_SERID</name>
<dbReference type="eggNOG" id="ENOG502S433">
    <property type="taxonomic scope" value="Eukaryota"/>
</dbReference>